<feature type="transmembrane region" description="Helical" evidence="6">
    <location>
        <begin position="271"/>
        <end position="287"/>
    </location>
</feature>
<evidence type="ECO:0000256" key="5">
    <source>
        <dbReference type="ARBA" id="ARBA00023136"/>
    </source>
</evidence>
<feature type="transmembrane region" description="Helical" evidence="6">
    <location>
        <begin position="341"/>
        <end position="362"/>
    </location>
</feature>
<comment type="catalytic activity">
    <reaction evidence="6">
        <text>Na(+)(in) + 2 H(+)(out) = Na(+)(out) + 2 H(+)(in)</text>
        <dbReference type="Rhea" id="RHEA:29251"/>
        <dbReference type="ChEBI" id="CHEBI:15378"/>
        <dbReference type="ChEBI" id="CHEBI:29101"/>
    </reaction>
</comment>
<keyword evidence="2 6" id="KW-1003">Cell membrane</keyword>
<evidence type="ECO:0000256" key="6">
    <source>
        <dbReference type="HAMAP-Rule" id="MF_01844"/>
    </source>
</evidence>
<accession>A0A844XYJ8</accession>
<organism evidence="7 8">
    <name type="scientific">Qipengyuania gaetbuli</name>
    <dbReference type="NCBI Taxonomy" id="266952"/>
    <lineage>
        <taxon>Bacteria</taxon>
        <taxon>Pseudomonadati</taxon>
        <taxon>Pseudomonadota</taxon>
        <taxon>Alphaproteobacteria</taxon>
        <taxon>Sphingomonadales</taxon>
        <taxon>Erythrobacteraceae</taxon>
        <taxon>Qipengyuania</taxon>
    </lineage>
</organism>
<keyword evidence="6" id="KW-0915">Sodium</keyword>
<name>A0A844XYJ8_9SPHN</name>
<keyword evidence="6" id="KW-0406">Ion transport</keyword>
<feature type="transmembrane region" description="Helical" evidence="6">
    <location>
        <begin position="224"/>
        <end position="241"/>
    </location>
</feature>
<comment type="similarity">
    <text evidence="6">Belongs to the NhaA Na(+)/H(+) (TC 2.A.33) antiporter family.</text>
</comment>
<gene>
    <name evidence="6 7" type="primary">nhaA</name>
    <name evidence="7" type="ORF">GRI42_06230</name>
</gene>
<dbReference type="GO" id="GO:0005886">
    <property type="term" value="C:plasma membrane"/>
    <property type="evidence" value="ECO:0007669"/>
    <property type="project" value="UniProtKB-SubCell"/>
</dbReference>
<dbReference type="AlphaFoldDB" id="A0A844XYJ8"/>
<protein>
    <recommendedName>
        <fullName evidence="6">Na(+)/H(+) antiporter NhaA</fullName>
    </recommendedName>
    <alternativeName>
        <fullName evidence="6">Sodium/proton antiporter NhaA</fullName>
    </alternativeName>
</protein>
<dbReference type="PANTHER" id="PTHR30341:SF0">
    <property type="entry name" value="NA(+)_H(+) ANTIPORTER NHAA"/>
    <property type="match status" value="1"/>
</dbReference>
<dbReference type="HAMAP" id="MF_01844">
    <property type="entry name" value="NhaA"/>
    <property type="match status" value="1"/>
</dbReference>
<comment type="caution">
    <text evidence="7">The sequence shown here is derived from an EMBL/GenBank/DDBJ whole genome shotgun (WGS) entry which is preliminary data.</text>
</comment>
<dbReference type="Pfam" id="PF06965">
    <property type="entry name" value="Na_H_antiport_1"/>
    <property type="match status" value="1"/>
</dbReference>
<evidence type="ECO:0000313" key="8">
    <source>
        <dbReference type="Proteomes" id="UP000444185"/>
    </source>
</evidence>
<dbReference type="EMBL" id="WTYF01000004">
    <property type="protein sequence ID" value="MXO50901.1"/>
    <property type="molecule type" value="Genomic_DNA"/>
</dbReference>
<evidence type="ECO:0000256" key="3">
    <source>
        <dbReference type="ARBA" id="ARBA00022692"/>
    </source>
</evidence>
<feature type="transmembrane region" description="Helical" evidence="6">
    <location>
        <begin position="437"/>
        <end position="459"/>
    </location>
</feature>
<keyword evidence="5 6" id="KW-0472">Membrane</keyword>
<keyword evidence="6" id="KW-0050">Antiport</keyword>
<dbReference type="Gene3D" id="1.20.1530.10">
    <property type="entry name" value="Na+/H+ antiporter like domain"/>
    <property type="match status" value="1"/>
</dbReference>
<dbReference type="NCBIfam" id="TIGR00773">
    <property type="entry name" value="NhaA"/>
    <property type="match status" value="1"/>
</dbReference>
<sequence>MFAYEIAARRLLRTRLCGDLLNGERNIVRDKNKLDGLPPEIVDALTKPFARFLRIEAVAGGLLLSFTLAAIGLANSPWSGPFLDFWETPLGVHWGQFDLTRSLRHWVNDGLMTLFFFVIALELKRALVLGELRHPRAAALPIAAAAGGMIFPVGIFLLAMDGQAGAGGWGTVMATDTAFVIGALALFGAAIPASLRVFLVSLAIFDDVGAIMVVAIGYGDDLDFISLGLAAGLLALLLLLARIGIRSMAVYSLLGVAIWLCFDRSGIHATITGVILGLMTPAGAWVADQRLRPMLYRVIAHPKGENRSGDTSDGKDLRLAGRAIRESLSPLERLEIRLHPWVSFAIMPIFALANAGVAFSGINFNEPILLSVFTGLVVGKPLGVLLFIWLAIRLRFATMGPSLDWGYLAAGAFLTGIGFTMSFFIANLAFTSALLPAAKIGILAGSAISATIGIFILLLRIHIKKR</sequence>
<feature type="transmembrane region" description="Helical" evidence="6">
    <location>
        <begin position="404"/>
        <end position="425"/>
    </location>
</feature>
<keyword evidence="6" id="KW-0739">Sodium transport</keyword>
<feature type="transmembrane region" description="Helical" evidence="6">
    <location>
        <begin position="139"/>
        <end position="160"/>
    </location>
</feature>
<evidence type="ECO:0000256" key="1">
    <source>
        <dbReference type="ARBA" id="ARBA00004429"/>
    </source>
</evidence>
<dbReference type="GO" id="GO:0006885">
    <property type="term" value="P:regulation of pH"/>
    <property type="evidence" value="ECO:0007669"/>
    <property type="project" value="UniProtKB-UniRule"/>
</dbReference>
<comment type="function">
    <text evidence="6">Na(+)/H(+) antiporter that extrudes sodium in exchange for external protons.</text>
</comment>
<comment type="subcellular location">
    <subcellularLocation>
        <location evidence="1">Cell inner membrane</location>
        <topology evidence="1">Multi-pass membrane protein</topology>
    </subcellularLocation>
    <subcellularLocation>
        <location evidence="6">Cell membrane</location>
        <topology evidence="6">Multi-pass membrane protein</topology>
    </subcellularLocation>
</comment>
<keyword evidence="4 6" id="KW-1133">Transmembrane helix</keyword>
<dbReference type="InterPro" id="IPR023171">
    <property type="entry name" value="Na/H_antiporter_dom_sf"/>
</dbReference>
<dbReference type="OrthoDB" id="9808135at2"/>
<dbReference type="GO" id="GO:0015385">
    <property type="term" value="F:sodium:proton antiporter activity"/>
    <property type="evidence" value="ECO:0007669"/>
    <property type="project" value="UniProtKB-UniRule"/>
</dbReference>
<reference evidence="7 8" key="1">
    <citation type="submission" date="2019-12" db="EMBL/GenBank/DDBJ databases">
        <title>Genomic-based taxomic classification of the family Erythrobacteraceae.</title>
        <authorList>
            <person name="Xu L."/>
        </authorList>
    </citation>
    <scope>NUCLEOTIDE SEQUENCE [LARGE SCALE GENOMIC DNA]</scope>
    <source>
        <strain evidence="7 8">DSM 16225</strain>
    </source>
</reference>
<keyword evidence="6" id="KW-0813">Transport</keyword>
<dbReference type="Proteomes" id="UP000444185">
    <property type="component" value="Unassembled WGS sequence"/>
</dbReference>
<dbReference type="InterPro" id="IPR004670">
    <property type="entry name" value="NhaA"/>
</dbReference>
<evidence type="ECO:0000256" key="4">
    <source>
        <dbReference type="ARBA" id="ARBA00022989"/>
    </source>
</evidence>
<feature type="transmembrane region" description="Helical" evidence="6">
    <location>
        <begin position="197"/>
        <end position="218"/>
    </location>
</feature>
<dbReference type="PANTHER" id="PTHR30341">
    <property type="entry name" value="SODIUM ION/PROTON ANTIPORTER NHAA-RELATED"/>
    <property type="match status" value="1"/>
</dbReference>
<feature type="transmembrane region" description="Helical" evidence="6">
    <location>
        <begin position="110"/>
        <end position="127"/>
    </location>
</feature>
<feature type="transmembrane region" description="Helical" evidence="6">
    <location>
        <begin position="368"/>
        <end position="392"/>
    </location>
</feature>
<feature type="transmembrane region" description="Helical" evidence="6">
    <location>
        <begin position="248"/>
        <end position="265"/>
    </location>
</feature>
<proteinExistence type="inferred from homology"/>
<keyword evidence="8" id="KW-1185">Reference proteome</keyword>
<evidence type="ECO:0000256" key="2">
    <source>
        <dbReference type="ARBA" id="ARBA00022475"/>
    </source>
</evidence>
<keyword evidence="3 6" id="KW-0812">Transmembrane</keyword>
<feature type="transmembrane region" description="Helical" evidence="6">
    <location>
        <begin position="166"/>
        <end position="190"/>
    </location>
</feature>
<feature type="transmembrane region" description="Helical" evidence="6">
    <location>
        <begin position="57"/>
        <end position="78"/>
    </location>
</feature>
<evidence type="ECO:0000313" key="7">
    <source>
        <dbReference type="EMBL" id="MXO50901.1"/>
    </source>
</evidence>